<dbReference type="EMBL" id="NTSO01000002">
    <property type="protein sequence ID" value="PFF51836.1"/>
    <property type="molecule type" value="Genomic_DNA"/>
</dbReference>
<evidence type="ECO:0000256" key="1">
    <source>
        <dbReference type="ARBA" id="ARBA00023015"/>
    </source>
</evidence>
<proteinExistence type="predicted"/>
<dbReference type="AlphaFoldDB" id="A0A9X6W1E7"/>
<feature type="domain" description="HTH deoR-type" evidence="3">
    <location>
        <begin position="11"/>
        <end position="54"/>
    </location>
</feature>
<evidence type="ECO:0000313" key="5">
    <source>
        <dbReference type="Proteomes" id="UP000220210"/>
    </source>
</evidence>
<accession>A0A9X6W1E7</accession>
<name>A0A9X6W1E7_BACCE</name>
<reference evidence="4 5" key="1">
    <citation type="submission" date="2017-09" db="EMBL/GenBank/DDBJ databases">
        <title>Large-scale bioinformatics analysis of Bacillus genomes uncovers conserved roles of natural products in bacterial physiology.</title>
        <authorList>
            <consortium name="Agbiome Team Llc"/>
            <person name="Bleich R.M."/>
            <person name="Kirk G.J."/>
            <person name="Santa Maria K.C."/>
            <person name="Allen S.E."/>
            <person name="Farag S."/>
            <person name="Shank E.A."/>
            <person name="Bowers A."/>
        </authorList>
    </citation>
    <scope>NUCLEOTIDE SEQUENCE [LARGE SCALE GENOMIC DNA]</scope>
    <source>
        <strain evidence="4 5">AFS020204</strain>
    </source>
</reference>
<evidence type="ECO:0000259" key="3">
    <source>
        <dbReference type="Pfam" id="PF08220"/>
    </source>
</evidence>
<sequence length="72" mass="8666">MTKQTERMLNRCKSIYLFIRNKGDVTTKELQEEYNVCQRTIQRDLRILQHNGLVFYDNCGNWKITDRKVKVA</sequence>
<keyword evidence="2" id="KW-0804">Transcription</keyword>
<protein>
    <submittedName>
        <fullName evidence="4">Alkaline phosphatase</fullName>
    </submittedName>
</protein>
<dbReference type="SUPFAM" id="SSF46785">
    <property type="entry name" value="Winged helix' DNA-binding domain"/>
    <property type="match status" value="1"/>
</dbReference>
<evidence type="ECO:0000256" key="2">
    <source>
        <dbReference type="ARBA" id="ARBA00023163"/>
    </source>
</evidence>
<dbReference type="RefSeq" id="WP_098434114.1">
    <property type="nucleotide sequence ID" value="NZ_NTSO01000002.1"/>
</dbReference>
<dbReference type="Pfam" id="PF08220">
    <property type="entry name" value="HTH_DeoR"/>
    <property type="match status" value="1"/>
</dbReference>
<dbReference type="Gene3D" id="1.10.10.10">
    <property type="entry name" value="Winged helix-like DNA-binding domain superfamily/Winged helix DNA-binding domain"/>
    <property type="match status" value="1"/>
</dbReference>
<comment type="caution">
    <text evidence="4">The sequence shown here is derived from an EMBL/GenBank/DDBJ whole genome shotgun (WGS) entry which is preliminary data.</text>
</comment>
<evidence type="ECO:0000313" key="4">
    <source>
        <dbReference type="EMBL" id="PFF51836.1"/>
    </source>
</evidence>
<organism evidence="4 5">
    <name type="scientific">Bacillus cereus</name>
    <dbReference type="NCBI Taxonomy" id="1396"/>
    <lineage>
        <taxon>Bacteria</taxon>
        <taxon>Bacillati</taxon>
        <taxon>Bacillota</taxon>
        <taxon>Bacilli</taxon>
        <taxon>Bacillales</taxon>
        <taxon>Bacillaceae</taxon>
        <taxon>Bacillus</taxon>
        <taxon>Bacillus cereus group</taxon>
    </lineage>
</organism>
<gene>
    <name evidence="4" type="ORF">CN357_03855</name>
</gene>
<keyword evidence="1" id="KW-0805">Transcription regulation</keyword>
<dbReference type="InterPro" id="IPR036390">
    <property type="entry name" value="WH_DNA-bd_sf"/>
</dbReference>
<dbReference type="Proteomes" id="UP000220210">
    <property type="component" value="Unassembled WGS sequence"/>
</dbReference>
<dbReference type="InterPro" id="IPR036388">
    <property type="entry name" value="WH-like_DNA-bd_sf"/>
</dbReference>
<dbReference type="InterPro" id="IPR001034">
    <property type="entry name" value="DeoR_HTH"/>
</dbReference>
<dbReference type="GO" id="GO:0003700">
    <property type="term" value="F:DNA-binding transcription factor activity"/>
    <property type="evidence" value="ECO:0007669"/>
    <property type="project" value="InterPro"/>
</dbReference>